<keyword evidence="1" id="KW-0678">Repressor</keyword>
<dbReference type="AlphaFoldDB" id="A0A0Q9YNH6"/>
<keyword evidence="1" id="KW-0963">Cytoplasm</keyword>
<evidence type="ECO:0000256" key="1">
    <source>
        <dbReference type="PIRNR" id="PIRNR028103"/>
    </source>
</evidence>
<dbReference type="STRING" id="295108.HT99x_00753"/>
<reference evidence="4" key="3">
    <citation type="submission" date="2021-06" db="EMBL/GenBank/DDBJ databases">
        <title>Genomic Description and Analysis of Intracellular Bacteria, Candidatus Berkiella cookevillensis and Candidatus Berkiella aquae.</title>
        <authorList>
            <person name="Kidane D.T."/>
            <person name="Mehari Y.T."/>
            <person name="Rice F.C."/>
            <person name="Arivett B.A."/>
            <person name="Farone A.L."/>
            <person name="Berk S.G."/>
            <person name="Farone M.B."/>
        </authorList>
    </citation>
    <scope>NUCLEOTIDE SEQUENCE</scope>
    <source>
        <strain evidence="4">HT99</strain>
    </source>
</reference>
<reference evidence="3" key="1">
    <citation type="submission" date="2015-09" db="EMBL/GenBank/DDBJ databases">
        <title>Draft Genome Sequences of Two Novel Amoeba-resistant Intranuclear Bacteria, Candidatus Berkiella cookevillensis and Candidatus Berkiella aquae.</title>
        <authorList>
            <person name="Mehari Y.T."/>
            <person name="Arivett B.A."/>
            <person name="Farone A.L."/>
            <person name="Gunderson J.H."/>
            <person name="Farone M.B."/>
        </authorList>
    </citation>
    <scope>NUCLEOTIDE SEQUENCE [LARGE SCALE GENOMIC DNA]</scope>
    <source>
        <strain evidence="3">HT99</strain>
    </source>
</reference>
<dbReference type="OrthoDB" id="5814713at2"/>
<keyword evidence="5" id="KW-1185">Reference proteome</keyword>
<evidence type="ECO:0000313" key="5">
    <source>
        <dbReference type="Proteomes" id="UP000051497"/>
    </source>
</evidence>
<feature type="domain" description="ACT" evidence="2">
    <location>
        <begin position="96"/>
        <end position="174"/>
    </location>
</feature>
<dbReference type="PROSITE" id="PS51671">
    <property type="entry name" value="ACT"/>
    <property type="match status" value="1"/>
</dbReference>
<dbReference type="CDD" id="cd04869">
    <property type="entry name" value="ACT_GcvR_2"/>
    <property type="match status" value="1"/>
</dbReference>
<dbReference type="EMBL" id="LKAJ01000002">
    <property type="protein sequence ID" value="KRG22332.1"/>
    <property type="molecule type" value="Genomic_DNA"/>
</dbReference>
<dbReference type="PATRIC" id="fig|1590043.3.peg.752"/>
<dbReference type="InterPro" id="IPR050990">
    <property type="entry name" value="UPF0237/GcvR_regulator"/>
</dbReference>
<dbReference type="GO" id="GO:0005737">
    <property type="term" value="C:cytoplasm"/>
    <property type="evidence" value="ECO:0007669"/>
    <property type="project" value="UniProtKB-SubCell"/>
</dbReference>
<evidence type="ECO:0000313" key="3">
    <source>
        <dbReference type="EMBL" id="KRG22332.1"/>
    </source>
</evidence>
<organism evidence="3">
    <name type="scientific">Candidatus Berkiella aquae</name>
    <dbReference type="NCBI Taxonomy" id="295108"/>
    <lineage>
        <taxon>Bacteria</taxon>
        <taxon>Pseudomonadati</taxon>
        <taxon>Pseudomonadota</taxon>
        <taxon>Gammaproteobacteria</taxon>
        <taxon>Candidatus Berkiellales</taxon>
        <taxon>Candidatus Berkiellaceae</taxon>
        <taxon>Candidatus Berkiella</taxon>
    </lineage>
</organism>
<dbReference type="InterPro" id="IPR016867">
    <property type="entry name" value="GcvR"/>
</dbReference>
<name>A0A0Q9YNH6_9GAMM</name>
<dbReference type="RefSeq" id="WP_083482797.1">
    <property type="nucleotide sequence ID" value="NZ_LKAJ02000001.1"/>
</dbReference>
<dbReference type="PANTHER" id="PTHR34875">
    <property type="entry name" value="UPF0237 PROTEIN MJ1558"/>
    <property type="match status" value="1"/>
</dbReference>
<dbReference type="SUPFAM" id="SSF55021">
    <property type="entry name" value="ACT-like"/>
    <property type="match status" value="2"/>
</dbReference>
<gene>
    <name evidence="3" type="primary">gcvR</name>
    <name evidence="3" type="ORF">HT99x_00753</name>
    <name evidence="4" type="ORF">HT99x_013580</name>
</gene>
<dbReference type="Proteomes" id="UP000051497">
    <property type="component" value="Unassembled WGS sequence"/>
</dbReference>
<dbReference type="GO" id="GO:0006355">
    <property type="term" value="P:regulation of DNA-templated transcription"/>
    <property type="evidence" value="ECO:0007669"/>
    <property type="project" value="UniProtKB-UniRule"/>
</dbReference>
<dbReference type="EMBL" id="LKAJ02000001">
    <property type="protein sequence ID" value="MCS5712467.1"/>
    <property type="molecule type" value="Genomic_DNA"/>
</dbReference>
<accession>A0A0Q9YNH6</accession>
<dbReference type="PANTHER" id="PTHR34875:SF5">
    <property type="entry name" value="GLYCINE CLEAVAGE SYSTEM TRANSCRIPTIONAL REPRESSOR"/>
    <property type="match status" value="1"/>
</dbReference>
<keyword evidence="1" id="KW-0804">Transcription</keyword>
<dbReference type="Gene3D" id="3.30.70.260">
    <property type="match status" value="2"/>
</dbReference>
<proteinExistence type="predicted"/>
<comment type="caution">
    <text evidence="3">The sequence shown here is derived from an EMBL/GenBank/DDBJ whole genome shotgun (WGS) entry which is preliminary data.</text>
</comment>
<protein>
    <recommendedName>
        <fullName evidence="1">Glycine cleavage system transcriptional repressor</fullName>
    </recommendedName>
</protein>
<reference evidence="4" key="2">
    <citation type="journal article" date="2016" name="Genome Announc.">
        <title>Draft Genome Sequences of Two Novel Amoeba-Resistant Intranuclear Bacteria, 'Candidatus Berkiella cookevillensis' and 'Candidatus Berkiella aquae'.</title>
        <authorList>
            <person name="Mehari Y.T."/>
            <person name="Arivett B.A."/>
            <person name="Farone A.L."/>
            <person name="Gunderson J.H."/>
            <person name="Farone M.B."/>
        </authorList>
    </citation>
    <scope>NUCLEOTIDE SEQUENCE</scope>
    <source>
        <strain evidence="4">HT99</strain>
    </source>
</reference>
<dbReference type="PIRSF" id="PIRSF028103">
    <property type="entry name" value="GcvR"/>
    <property type="match status" value="1"/>
</dbReference>
<evidence type="ECO:0000259" key="2">
    <source>
        <dbReference type="PROSITE" id="PS51671"/>
    </source>
</evidence>
<dbReference type="InterPro" id="IPR045865">
    <property type="entry name" value="ACT-like_dom_sf"/>
</dbReference>
<dbReference type="Pfam" id="PF13740">
    <property type="entry name" value="ACT_6"/>
    <property type="match status" value="1"/>
</dbReference>
<comment type="subcellular location">
    <subcellularLocation>
        <location evidence="1">Cytoplasm</location>
    </subcellularLocation>
</comment>
<dbReference type="InterPro" id="IPR002912">
    <property type="entry name" value="ACT_dom"/>
</dbReference>
<sequence length="177" mass="19813">MSMNNQHYLVITALGSDRLGILETFTKLSKQCGGNILESKLSTMGEECAILFHLSGTWNAIAKLEAALPSLAELHRFAIHCKRTLPKNAANALPYQVQVFAKDRPGILNELATFFSRQGILVDKMETETYLAKNNTTMSNIILAINIPAKLHIATIRERFMEYCEDRNLDAMLEPSK</sequence>
<evidence type="ECO:0000313" key="4">
    <source>
        <dbReference type="EMBL" id="MCS5712467.1"/>
    </source>
</evidence>